<name>A0A061FEQ6_THECC</name>
<evidence type="ECO:0000313" key="2">
    <source>
        <dbReference type="EMBL" id="EOY15546.1"/>
    </source>
</evidence>
<protein>
    <recommendedName>
        <fullName evidence="1">RNase H type-1 domain-containing protein</fullName>
    </recommendedName>
</protein>
<dbReference type="EMBL" id="CM001886">
    <property type="protein sequence ID" value="EOY15546.1"/>
    <property type="molecule type" value="Genomic_DNA"/>
</dbReference>
<dbReference type="Gene3D" id="3.30.420.10">
    <property type="entry name" value="Ribonuclease H-like superfamily/Ribonuclease H"/>
    <property type="match status" value="1"/>
</dbReference>
<dbReference type="InterPro" id="IPR012337">
    <property type="entry name" value="RNaseH-like_sf"/>
</dbReference>
<dbReference type="InterPro" id="IPR036397">
    <property type="entry name" value="RNaseH_sf"/>
</dbReference>
<keyword evidence="3" id="KW-1185">Reference proteome</keyword>
<dbReference type="HOGENOM" id="CLU_000680_21_1_1"/>
<dbReference type="Gramene" id="EOY15546">
    <property type="protein sequence ID" value="EOY15546"/>
    <property type="gene ID" value="TCM_034566"/>
</dbReference>
<feature type="domain" description="RNase H type-1" evidence="1">
    <location>
        <begin position="147"/>
        <end position="227"/>
    </location>
</feature>
<evidence type="ECO:0000259" key="1">
    <source>
        <dbReference type="PROSITE" id="PS50879"/>
    </source>
</evidence>
<dbReference type="Proteomes" id="UP000026915">
    <property type="component" value="Chromosome 8"/>
</dbReference>
<dbReference type="PANTHER" id="PTHR33033:SF118">
    <property type="entry name" value="OS02G0175302 PROTEIN"/>
    <property type="match status" value="1"/>
</dbReference>
<dbReference type="InterPro" id="IPR002156">
    <property type="entry name" value="RNaseH_domain"/>
</dbReference>
<sequence length="227" mass="26145">MLQCALCNVVRETCDHLFITCRKSWKVWMGWCRMWGMGWVLPGNVKDLFAVWNEWQLGGLDGRIWRMGFFAIAWSVWKSKNKTVFQGKEWSTDQVLELARIRVATWVNAKWPREYPSALDVYRQPTIQCQLPKKGQERKGIQWDKPRYGQMKFNVDGAARGCPGPAGIGGILRDHRGEVKIIFSKLIGETDSKFAEMMAIKEAFLIFQFQDGRTITSFSSKAIPAML</sequence>
<dbReference type="InParanoid" id="A0A061FEQ6"/>
<dbReference type="GO" id="GO:0003676">
    <property type="term" value="F:nucleic acid binding"/>
    <property type="evidence" value="ECO:0007669"/>
    <property type="project" value="InterPro"/>
</dbReference>
<dbReference type="PROSITE" id="PS50879">
    <property type="entry name" value="RNASE_H_1"/>
    <property type="match status" value="1"/>
</dbReference>
<dbReference type="GO" id="GO:0004523">
    <property type="term" value="F:RNA-DNA hybrid ribonuclease activity"/>
    <property type="evidence" value="ECO:0007669"/>
    <property type="project" value="InterPro"/>
</dbReference>
<evidence type="ECO:0000313" key="3">
    <source>
        <dbReference type="Proteomes" id="UP000026915"/>
    </source>
</evidence>
<reference evidence="2 3" key="1">
    <citation type="journal article" date="2013" name="Genome Biol.">
        <title>The genome sequence of the most widely cultivated cacao type and its use to identify candidate genes regulating pod color.</title>
        <authorList>
            <person name="Motamayor J.C."/>
            <person name="Mockaitis K."/>
            <person name="Schmutz J."/>
            <person name="Haiminen N."/>
            <person name="Iii D.L."/>
            <person name="Cornejo O."/>
            <person name="Findley S.D."/>
            <person name="Zheng P."/>
            <person name="Utro F."/>
            <person name="Royaert S."/>
            <person name="Saski C."/>
            <person name="Jenkins J."/>
            <person name="Podicheti R."/>
            <person name="Zhao M."/>
            <person name="Scheffler B.E."/>
            <person name="Stack J.C."/>
            <person name="Feltus F.A."/>
            <person name="Mustiga G.M."/>
            <person name="Amores F."/>
            <person name="Phillips W."/>
            <person name="Marelli J.P."/>
            <person name="May G.D."/>
            <person name="Shapiro H."/>
            <person name="Ma J."/>
            <person name="Bustamante C.D."/>
            <person name="Schnell R.J."/>
            <person name="Main D."/>
            <person name="Gilbert D."/>
            <person name="Parida L."/>
            <person name="Kuhn D.N."/>
        </authorList>
    </citation>
    <scope>NUCLEOTIDE SEQUENCE [LARGE SCALE GENOMIC DNA]</scope>
    <source>
        <strain evidence="3">cv. Matina 1-6</strain>
    </source>
</reference>
<dbReference type="CDD" id="cd06222">
    <property type="entry name" value="RNase_H_like"/>
    <property type="match status" value="1"/>
</dbReference>
<dbReference type="InterPro" id="IPR044730">
    <property type="entry name" value="RNase_H-like_dom_plant"/>
</dbReference>
<dbReference type="AlphaFoldDB" id="A0A061FEQ6"/>
<proteinExistence type="predicted"/>
<dbReference type="Pfam" id="PF13456">
    <property type="entry name" value="RVT_3"/>
    <property type="match status" value="1"/>
</dbReference>
<dbReference type="PANTHER" id="PTHR33033">
    <property type="entry name" value="POLYNUCLEOTIDYL TRANSFERASE, RIBONUCLEASE H-LIKE SUPERFAMILY PROTEIN-RELATED"/>
    <property type="match status" value="1"/>
</dbReference>
<gene>
    <name evidence="2" type="ORF">TCM_034566</name>
</gene>
<dbReference type="SUPFAM" id="SSF53098">
    <property type="entry name" value="Ribonuclease H-like"/>
    <property type="match status" value="1"/>
</dbReference>
<organism evidence="2 3">
    <name type="scientific">Theobroma cacao</name>
    <name type="common">Cacao</name>
    <name type="synonym">Cocoa</name>
    <dbReference type="NCBI Taxonomy" id="3641"/>
    <lineage>
        <taxon>Eukaryota</taxon>
        <taxon>Viridiplantae</taxon>
        <taxon>Streptophyta</taxon>
        <taxon>Embryophyta</taxon>
        <taxon>Tracheophyta</taxon>
        <taxon>Spermatophyta</taxon>
        <taxon>Magnoliopsida</taxon>
        <taxon>eudicotyledons</taxon>
        <taxon>Gunneridae</taxon>
        <taxon>Pentapetalae</taxon>
        <taxon>rosids</taxon>
        <taxon>malvids</taxon>
        <taxon>Malvales</taxon>
        <taxon>Malvaceae</taxon>
        <taxon>Byttnerioideae</taxon>
        <taxon>Theobroma</taxon>
    </lineage>
</organism>
<accession>A0A061FEQ6</accession>